<gene>
    <name evidence="2" type="ORF">A4U43_C10F9590</name>
</gene>
<evidence type="ECO:0000313" key="2">
    <source>
        <dbReference type="EMBL" id="ONK56514.1"/>
    </source>
</evidence>
<proteinExistence type="predicted"/>
<feature type="region of interest" description="Disordered" evidence="1">
    <location>
        <begin position="1"/>
        <end position="76"/>
    </location>
</feature>
<sequence>MKWRQGEESAQGMDEGSTHDSWASHSKNKKDEDDGSEPQLPPLLTSTVAAPPRLTSALGPSATPDSSPMPTLSLAP</sequence>
<evidence type="ECO:0000256" key="1">
    <source>
        <dbReference type="SAM" id="MobiDB-lite"/>
    </source>
</evidence>
<name>A0A5P1E1Q4_ASPOF</name>
<dbReference type="EMBL" id="CM007390">
    <property type="protein sequence ID" value="ONK56514.1"/>
    <property type="molecule type" value="Genomic_DNA"/>
</dbReference>
<dbReference type="AlphaFoldDB" id="A0A5P1E1Q4"/>
<reference evidence="3" key="1">
    <citation type="journal article" date="2017" name="Nat. Commun.">
        <title>The asparagus genome sheds light on the origin and evolution of a young Y chromosome.</title>
        <authorList>
            <person name="Harkess A."/>
            <person name="Zhou J."/>
            <person name="Xu C."/>
            <person name="Bowers J.E."/>
            <person name="Van der Hulst R."/>
            <person name="Ayyampalayam S."/>
            <person name="Mercati F."/>
            <person name="Riccardi P."/>
            <person name="McKain M.R."/>
            <person name="Kakrana A."/>
            <person name="Tang H."/>
            <person name="Ray J."/>
            <person name="Groenendijk J."/>
            <person name="Arikit S."/>
            <person name="Mathioni S.M."/>
            <person name="Nakano M."/>
            <person name="Shan H."/>
            <person name="Telgmann-Rauber A."/>
            <person name="Kanno A."/>
            <person name="Yue Z."/>
            <person name="Chen H."/>
            <person name="Li W."/>
            <person name="Chen Y."/>
            <person name="Xu X."/>
            <person name="Zhang Y."/>
            <person name="Luo S."/>
            <person name="Chen H."/>
            <person name="Gao J."/>
            <person name="Mao Z."/>
            <person name="Pires J.C."/>
            <person name="Luo M."/>
            <person name="Kudrna D."/>
            <person name="Wing R.A."/>
            <person name="Meyers B.C."/>
            <person name="Yi K."/>
            <person name="Kong H."/>
            <person name="Lavrijsen P."/>
            <person name="Sunseri F."/>
            <person name="Falavigna A."/>
            <person name="Ye Y."/>
            <person name="Leebens-Mack J.H."/>
            <person name="Chen G."/>
        </authorList>
    </citation>
    <scope>NUCLEOTIDE SEQUENCE [LARGE SCALE GENOMIC DNA]</scope>
    <source>
        <strain evidence="3">cv. DH0086</strain>
    </source>
</reference>
<protein>
    <submittedName>
        <fullName evidence="2">Uncharacterized protein</fullName>
    </submittedName>
</protein>
<accession>A0A5P1E1Q4</accession>
<dbReference type="Gramene" id="ONK56514">
    <property type="protein sequence ID" value="ONK56514"/>
    <property type="gene ID" value="A4U43_C10F9590"/>
</dbReference>
<dbReference type="Proteomes" id="UP000243459">
    <property type="component" value="Chromosome 10"/>
</dbReference>
<keyword evidence="3" id="KW-1185">Reference proteome</keyword>
<evidence type="ECO:0000313" key="3">
    <source>
        <dbReference type="Proteomes" id="UP000243459"/>
    </source>
</evidence>
<organism evidence="2 3">
    <name type="scientific">Asparagus officinalis</name>
    <name type="common">Garden asparagus</name>
    <dbReference type="NCBI Taxonomy" id="4686"/>
    <lineage>
        <taxon>Eukaryota</taxon>
        <taxon>Viridiplantae</taxon>
        <taxon>Streptophyta</taxon>
        <taxon>Embryophyta</taxon>
        <taxon>Tracheophyta</taxon>
        <taxon>Spermatophyta</taxon>
        <taxon>Magnoliopsida</taxon>
        <taxon>Liliopsida</taxon>
        <taxon>Asparagales</taxon>
        <taxon>Asparagaceae</taxon>
        <taxon>Asparagoideae</taxon>
        <taxon>Asparagus</taxon>
    </lineage>
</organism>